<dbReference type="InterPro" id="IPR051475">
    <property type="entry name" value="Diverse_Ion_Transporter"/>
</dbReference>
<evidence type="ECO:0000256" key="7">
    <source>
        <dbReference type="SAM" id="Phobius"/>
    </source>
</evidence>
<feature type="transmembrane region" description="Helical" evidence="7">
    <location>
        <begin position="486"/>
        <end position="508"/>
    </location>
</feature>
<feature type="transmembrane region" description="Helical" evidence="7">
    <location>
        <begin position="306"/>
        <end position="323"/>
    </location>
</feature>
<evidence type="ECO:0000256" key="3">
    <source>
        <dbReference type="ARBA" id="ARBA00022692"/>
    </source>
</evidence>
<feature type="compositionally biased region" description="Acidic residues" evidence="6">
    <location>
        <begin position="360"/>
        <end position="373"/>
    </location>
</feature>
<keyword evidence="2" id="KW-0813">Transport</keyword>
<feature type="transmembrane region" description="Helical" evidence="7">
    <location>
        <begin position="39"/>
        <end position="56"/>
    </location>
</feature>
<feature type="transmembrane region" description="Helical" evidence="7">
    <location>
        <begin position="329"/>
        <end position="347"/>
    </location>
</feature>
<feature type="transmembrane region" description="Helical" evidence="7">
    <location>
        <begin position="130"/>
        <end position="163"/>
    </location>
</feature>
<feature type="transmembrane region" description="Helical" evidence="7">
    <location>
        <begin position="391"/>
        <end position="412"/>
    </location>
</feature>
<keyword evidence="5 7" id="KW-0472">Membrane</keyword>
<dbReference type="PANTHER" id="PTHR43568:SF1">
    <property type="entry name" value="P PROTEIN"/>
    <property type="match status" value="1"/>
</dbReference>
<feature type="transmembrane region" description="Helical" evidence="7">
    <location>
        <begin position="6"/>
        <end position="27"/>
    </location>
</feature>
<gene>
    <name evidence="9" type="primary">Oca2</name>
    <name evidence="9" type="ORF">g.19875</name>
</gene>
<evidence type="ECO:0000256" key="4">
    <source>
        <dbReference type="ARBA" id="ARBA00022989"/>
    </source>
</evidence>
<dbReference type="EMBL" id="GGYP01005183">
    <property type="protein sequence ID" value="MDE49954.1"/>
    <property type="molecule type" value="Transcribed_RNA"/>
</dbReference>
<name>A0A6G1SHH2_9ACAR</name>
<feature type="domain" description="Citrate transporter-like" evidence="8">
    <location>
        <begin position="52"/>
        <end position="467"/>
    </location>
</feature>
<feature type="transmembrane region" description="Helical" evidence="7">
    <location>
        <begin position="175"/>
        <end position="194"/>
    </location>
</feature>
<accession>A0A6G1SHH2</accession>
<dbReference type="PANTHER" id="PTHR43568">
    <property type="entry name" value="P PROTEIN"/>
    <property type="match status" value="1"/>
</dbReference>
<feature type="transmembrane region" description="Helical" evidence="7">
    <location>
        <begin position="62"/>
        <end position="79"/>
    </location>
</feature>
<feature type="transmembrane region" description="Helical" evidence="7">
    <location>
        <begin position="99"/>
        <end position="124"/>
    </location>
</feature>
<evidence type="ECO:0000256" key="6">
    <source>
        <dbReference type="SAM" id="MobiDB-lite"/>
    </source>
</evidence>
<proteinExistence type="predicted"/>
<dbReference type="GO" id="GO:0016020">
    <property type="term" value="C:membrane"/>
    <property type="evidence" value="ECO:0007669"/>
    <property type="project" value="UniProtKB-SubCell"/>
</dbReference>
<feature type="transmembrane region" description="Helical" evidence="7">
    <location>
        <begin position="528"/>
        <end position="554"/>
    </location>
</feature>
<evidence type="ECO:0000256" key="1">
    <source>
        <dbReference type="ARBA" id="ARBA00004141"/>
    </source>
</evidence>
<evidence type="ECO:0000256" key="2">
    <source>
        <dbReference type="ARBA" id="ARBA00022448"/>
    </source>
</evidence>
<evidence type="ECO:0000259" key="8">
    <source>
        <dbReference type="Pfam" id="PF03600"/>
    </source>
</evidence>
<reference evidence="9" key="1">
    <citation type="submission" date="2018-10" db="EMBL/GenBank/DDBJ databases">
        <title>Transcriptome assembly of Aceria tosichella (Wheat curl mite) Type 2.</title>
        <authorList>
            <person name="Scully E.D."/>
            <person name="Geib S.M."/>
            <person name="Palmer N.A."/>
            <person name="Gupta A.K."/>
            <person name="Sarath G."/>
            <person name="Tatineni S."/>
        </authorList>
    </citation>
    <scope>NUCLEOTIDE SEQUENCE</scope>
    <source>
        <strain evidence="9">LincolnNE</strain>
    </source>
</reference>
<protein>
    <submittedName>
        <fullName evidence="9">P protein</fullName>
    </submittedName>
</protein>
<organism evidence="9">
    <name type="scientific">Aceria tosichella</name>
    <name type="common">wheat curl mite</name>
    <dbReference type="NCBI Taxonomy" id="561515"/>
    <lineage>
        <taxon>Eukaryota</taxon>
        <taxon>Metazoa</taxon>
        <taxon>Ecdysozoa</taxon>
        <taxon>Arthropoda</taxon>
        <taxon>Chelicerata</taxon>
        <taxon>Arachnida</taxon>
        <taxon>Acari</taxon>
        <taxon>Acariformes</taxon>
        <taxon>Trombidiformes</taxon>
        <taxon>Prostigmata</taxon>
        <taxon>Eupodina</taxon>
        <taxon>Eriophyoidea</taxon>
        <taxon>Eriophyidae</taxon>
        <taxon>Eriophyinae</taxon>
        <taxon>Aceriini</taxon>
        <taxon>Aceria</taxon>
    </lineage>
</organism>
<sequence length="556" mass="60798">MFSSCFNFLKVTLLTTIVLLAFVYSSLGWRHFETNESTRVIVGAIILISMYSLMVFELVNRNLAALIGAAVSVAAYDCLLEPVRMEQIILWEDLETLALLFGMMIIVNVLAISGLFDMLAIWAYKQAAGRFWLLIVILSFVTAFLSAFIDNVSAMLLVAPTLIKLAELERLDPRYILIIMIIFCNIGGCATPVGDPPNLIIIGDPLVSELGISFGIFVSYCAPCVVLTISIILIYLKLTYKSKDSFKLANLSSLYDEKSDSTSIQVMELDGSQNYGVSVRRVDSVRLSDGAIKRIMATNMIRSKTILFQSVSVLVVTVVLFFIQSLPGVNLTLGWISLFAGLTLLILSSGTKLKTSSDDGNNEEEEERELMDDEESDTFELVINNIEWSTLIFFFSLFIVMEVMAKLGLINFVGQQISHLIDLLPAGLWREIGALTIILWSSGVASALIDNVPFTSMMIKVLGAMIVANVRPGSDVHLPASLDVKALVFALAFGACYGGNGTIIGASANLVTAGVAGRHGYPISFNGFFRFSVVPTLISLVVANIYLVVVFVLLKL</sequence>
<keyword evidence="3 7" id="KW-0812">Transmembrane</keyword>
<feature type="region of interest" description="Disordered" evidence="6">
    <location>
        <begin position="352"/>
        <end position="373"/>
    </location>
</feature>
<feature type="transmembrane region" description="Helical" evidence="7">
    <location>
        <begin position="214"/>
        <end position="236"/>
    </location>
</feature>
<evidence type="ECO:0000256" key="5">
    <source>
        <dbReference type="ARBA" id="ARBA00023136"/>
    </source>
</evidence>
<dbReference type="InterPro" id="IPR004680">
    <property type="entry name" value="Cit_transptr-like_dom"/>
</dbReference>
<dbReference type="GO" id="GO:0055085">
    <property type="term" value="P:transmembrane transport"/>
    <property type="evidence" value="ECO:0007669"/>
    <property type="project" value="InterPro"/>
</dbReference>
<keyword evidence="4 7" id="KW-1133">Transmembrane helix</keyword>
<feature type="transmembrane region" description="Helical" evidence="7">
    <location>
        <begin position="432"/>
        <end position="449"/>
    </location>
</feature>
<dbReference type="Pfam" id="PF03600">
    <property type="entry name" value="CitMHS"/>
    <property type="match status" value="1"/>
</dbReference>
<evidence type="ECO:0000313" key="9">
    <source>
        <dbReference type="EMBL" id="MDE49954.1"/>
    </source>
</evidence>
<comment type="subcellular location">
    <subcellularLocation>
        <location evidence="1">Membrane</location>
        <topology evidence="1">Multi-pass membrane protein</topology>
    </subcellularLocation>
</comment>
<dbReference type="AlphaFoldDB" id="A0A6G1SHH2"/>